<evidence type="ECO:0000259" key="5">
    <source>
        <dbReference type="PROSITE" id="PS50893"/>
    </source>
</evidence>
<dbReference type="EMBL" id="VOAP01000016">
    <property type="protein sequence ID" value="TWO19748.1"/>
    <property type="molecule type" value="Genomic_DNA"/>
</dbReference>
<comment type="caution">
    <text evidence="6">The sequence shown here is derived from an EMBL/GenBank/DDBJ whole genome shotgun (WGS) entry which is preliminary data.</text>
</comment>
<evidence type="ECO:0000313" key="7">
    <source>
        <dbReference type="Proteomes" id="UP000321812"/>
    </source>
</evidence>
<dbReference type="Proteomes" id="UP000321812">
    <property type="component" value="Unassembled WGS sequence"/>
</dbReference>
<dbReference type="RefSeq" id="WP_147497398.1">
    <property type="nucleotide sequence ID" value="NZ_VOAP01000016.1"/>
</dbReference>
<name>A0A562XC89_CAMHY</name>
<sequence>MLNITNLNKSIKENQILKNINFHVDKGDVLAIIGPSGSGKTTLLRCLNLLENPDSGIISFCDKSLELDFSKHISRSDTLKLRRKMGMVFQSFNLFPHKTALENVTEGLIQVQKMNKFEATNLALELLKKVGLEDKTNLYPSSLSGGQQQRVAIIRAVALKPDILLLDEPTSALDKELVGEVLNTLKLLAKEKQTMILVTHELSFAKNVASKIMFLESGEILTIENPDDFFSNQKNRRILKFIGNIANQDG</sequence>
<evidence type="ECO:0000256" key="4">
    <source>
        <dbReference type="ARBA" id="ARBA00022840"/>
    </source>
</evidence>
<dbReference type="InterPro" id="IPR017871">
    <property type="entry name" value="ABC_transporter-like_CS"/>
</dbReference>
<keyword evidence="3" id="KW-0547">Nucleotide-binding</keyword>
<dbReference type="InterPro" id="IPR003439">
    <property type="entry name" value="ABC_transporter-like_ATP-bd"/>
</dbReference>
<accession>A0A562XC89</accession>
<dbReference type="PROSITE" id="PS50893">
    <property type="entry name" value="ABC_TRANSPORTER_2"/>
    <property type="match status" value="1"/>
</dbReference>
<dbReference type="GO" id="GO:0005524">
    <property type="term" value="F:ATP binding"/>
    <property type="evidence" value="ECO:0007669"/>
    <property type="project" value="UniProtKB-KW"/>
</dbReference>
<dbReference type="PIRSF" id="PIRSF039085">
    <property type="entry name" value="ABC_ATPase_HisP"/>
    <property type="match status" value="1"/>
</dbReference>
<dbReference type="InterPro" id="IPR050086">
    <property type="entry name" value="MetN_ABC_transporter-like"/>
</dbReference>
<keyword evidence="4 6" id="KW-0067">ATP-binding</keyword>
<dbReference type="InterPro" id="IPR030679">
    <property type="entry name" value="ABC_ATPase_HisP-typ"/>
</dbReference>
<comment type="similarity">
    <text evidence="1">Belongs to the ABC transporter superfamily.</text>
</comment>
<dbReference type="PROSITE" id="PS00211">
    <property type="entry name" value="ABC_TRANSPORTER_1"/>
    <property type="match status" value="1"/>
</dbReference>
<dbReference type="PANTHER" id="PTHR43166:SF15">
    <property type="entry name" value="HISTIDINE TRANSPORT ATP-BINDING PROTEIN HISP"/>
    <property type="match status" value="1"/>
</dbReference>
<dbReference type="AlphaFoldDB" id="A0A562XC89"/>
<dbReference type="InterPro" id="IPR027417">
    <property type="entry name" value="P-loop_NTPase"/>
</dbReference>
<dbReference type="GO" id="GO:0015424">
    <property type="term" value="F:ABC-type amino acid transporter activity"/>
    <property type="evidence" value="ECO:0007669"/>
    <property type="project" value="InterPro"/>
</dbReference>
<dbReference type="PANTHER" id="PTHR43166">
    <property type="entry name" value="AMINO ACID IMPORT ATP-BINDING PROTEIN"/>
    <property type="match status" value="1"/>
</dbReference>
<evidence type="ECO:0000256" key="2">
    <source>
        <dbReference type="ARBA" id="ARBA00022448"/>
    </source>
</evidence>
<keyword evidence="2" id="KW-0813">Transport</keyword>
<dbReference type="SUPFAM" id="SSF52540">
    <property type="entry name" value="P-loop containing nucleoside triphosphate hydrolases"/>
    <property type="match status" value="1"/>
</dbReference>
<evidence type="ECO:0000256" key="3">
    <source>
        <dbReference type="ARBA" id="ARBA00022741"/>
    </source>
</evidence>
<protein>
    <submittedName>
        <fullName evidence="6">Amino acid ABC transporter ATP-binding protein</fullName>
    </submittedName>
</protein>
<dbReference type="Gene3D" id="3.40.50.300">
    <property type="entry name" value="P-loop containing nucleotide triphosphate hydrolases"/>
    <property type="match status" value="1"/>
</dbReference>
<dbReference type="GO" id="GO:0016887">
    <property type="term" value="F:ATP hydrolysis activity"/>
    <property type="evidence" value="ECO:0007669"/>
    <property type="project" value="InterPro"/>
</dbReference>
<gene>
    <name evidence="6" type="ORF">YZ82_06570</name>
</gene>
<evidence type="ECO:0000256" key="1">
    <source>
        <dbReference type="ARBA" id="ARBA00005417"/>
    </source>
</evidence>
<reference evidence="6 7" key="1">
    <citation type="submission" date="2019-07" db="EMBL/GenBank/DDBJ databases">
        <title>Rapid identification of Enteric Bacteria from Whole Genome Sequences (WGS) using Average Nucleotide Identity (ANI).</title>
        <authorList>
            <person name="Lane C."/>
        </authorList>
    </citation>
    <scope>NUCLEOTIDE SEQUENCE [LARGE SCALE GENOMIC DNA]</scope>
    <source>
        <strain evidence="6 7">D2411</strain>
    </source>
</reference>
<evidence type="ECO:0000313" key="6">
    <source>
        <dbReference type="EMBL" id="TWO19748.1"/>
    </source>
</evidence>
<dbReference type="SMART" id="SM00382">
    <property type="entry name" value="AAA"/>
    <property type="match status" value="1"/>
</dbReference>
<organism evidence="6 7">
    <name type="scientific">Campylobacter hyointestinalis</name>
    <dbReference type="NCBI Taxonomy" id="198"/>
    <lineage>
        <taxon>Bacteria</taxon>
        <taxon>Pseudomonadati</taxon>
        <taxon>Campylobacterota</taxon>
        <taxon>Epsilonproteobacteria</taxon>
        <taxon>Campylobacterales</taxon>
        <taxon>Campylobacteraceae</taxon>
        <taxon>Campylobacter</taxon>
    </lineage>
</organism>
<dbReference type="Pfam" id="PF00005">
    <property type="entry name" value="ABC_tran"/>
    <property type="match status" value="1"/>
</dbReference>
<dbReference type="CDD" id="cd03262">
    <property type="entry name" value="ABC_HisP_GlnQ"/>
    <property type="match status" value="1"/>
</dbReference>
<feature type="domain" description="ABC transporter" evidence="5">
    <location>
        <begin position="2"/>
        <end position="242"/>
    </location>
</feature>
<dbReference type="InterPro" id="IPR003593">
    <property type="entry name" value="AAA+_ATPase"/>
</dbReference>
<proteinExistence type="inferred from homology"/>